<evidence type="ECO:0000256" key="6">
    <source>
        <dbReference type="ARBA" id="ARBA00009320"/>
    </source>
</evidence>
<organism evidence="17 18">
    <name type="scientific">Daejeonella rubra</name>
    <dbReference type="NCBI Taxonomy" id="990371"/>
    <lineage>
        <taxon>Bacteria</taxon>
        <taxon>Pseudomonadati</taxon>
        <taxon>Bacteroidota</taxon>
        <taxon>Sphingobacteriia</taxon>
        <taxon>Sphingobacteriales</taxon>
        <taxon>Sphingobacteriaceae</taxon>
        <taxon>Daejeonella</taxon>
    </lineage>
</organism>
<dbReference type="InterPro" id="IPR036038">
    <property type="entry name" value="Aminotransferase-like"/>
</dbReference>
<dbReference type="UniPathway" id="UPA00047">
    <property type="reaction ID" value="UER00058"/>
</dbReference>
<dbReference type="GO" id="GO:0004084">
    <property type="term" value="F:branched-chain-amino-acid transaminase activity"/>
    <property type="evidence" value="ECO:0007669"/>
    <property type="project" value="UniProtKB-EC"/>
</dbReference>
<reference evidence="18" key="1">
    <citation type="submission" date="2016-10" db="EMBL/GenBank/DDBJ databases">
        <authorList>
            <person name="Varghese N."/>
            <person name="Submissions S."/>
        </authorList>
    </citation>
    <scope>NUCLEOTIDE SEQUENCE [LARGE SCALE GENOMIC DNA]</scope>
    <source>
        <strain evidence="18">DSM 24536</strain>
    </source>
</reference>
<keyword evidence="11" id="KW-0663">Pyridoxal phosphate</keyword>
<evidence type="ECO:0000256" key="5">
    <source>
        <dbReference type="ARBA" id="ARBA00005072"/>
    </source>
</evidence>
<dbReference type="EMBL" id="FNHH01000019">
    <property type="protein sequence ID" value="SDM66721.1"/>
    <property type="molecule type" value="Genomic_DNA"/>
</dbReference>
<dbReference type="STRING" id="990371.SAMN05421813_11912"/>
<evidence type="ECO:0000256" key="3">
    <source>
        <dbReference type="ARBA" id="ARBA00004824"/>
    </source>
</evidence>
<evidence type="ECO:0000256" key="9">
    <source>
        <dbReference type="ARBA" id="ARBA00022605"/>
    </source>
</evidence>
<comment type="catalytic activity">
    <reaction evidence="15">
        <text>L-leucine + 2-oxoglutarate = 4-methyl-2-oxopentanoate + L-glutamate</text>
        <dbReference type="Rhea" id="RHEA:18321"/>
        <dbReference type="ChEBI" id="CHEBI:16810"/>
        <dbReference type="ChEBI" id="CHEBI:17865"/>
        <dbReference type="ChEBI" id="CHEBI:29985"/>
        <dbReference type="ChEBI" id="CHEBI:57427"/>
        <dbReference type="EC" id="2.6.1.42"/>
    </reaction>
</comment>
<dbReference type="AlphaFoldDB" id="A0A1G9V3B0"/>
<dbReference type="PANTHER" id="PTHR11825">
    <property type="entry name" value="SUBGROUP IIII AMINOTRANSFERASE"/>
    <property type="match status" value="1"/>
</dbReference>
<evidence type="ECO:0000256" key="8">
    <source>
        <dbReference type="ARBA" id="ARBA00022576"/>
    </source>
</evidence>
<evidence type="ECO:0000256" key="15">
    <source>
        <dbReference type="ARBA" id="ARBA00049229"/>
    </source>
</evidence>
<evidence type="ECO:0000256" key="4">
    <source>
        <dbReference type="ARBA" id="ARBA00004931"/>
    </source>
</evidence>
<dbReference type="Gene3D" id="3.20.10.10">
    <property type="entry name" value="D-amino Acid Aminotransferase, subunit A, domain 2"/>
    <property type="match status" value="1"/>
</dbReference>
<comment type="pathway">
    <text evidence="3">Amino-acid biosynthesis; L-isoleucine biosynthesis; L-isoleucine from 2-oxobutanoate: step 4/4.</text>
</comment>
<sequence length="356" mass="39641">MSQKVNISITKTAKSRLAETDFDNLPFGKTFSDHMFMADYSDGEWKNFQILPYGEIGISPAISALHYGQSFFEGIKAYKHADGKVAIFRPDKNGERFNLSAQRLCMPELPVEIFLQSIATLVDLDRDWVPGKENHSLYIRPFMFATDPYLGVNPSGSYKYMVLTGPVGPYFSKNLKVKIETHYSRACDGGFGFAKAAGNYGGSMLPSLKATQEGFDQLIWTDSREHAYIEELGAANVMFLMDGTLVTPSTRDTILKGVTRDTVLTLAKKWNVNIEERRISVDEIITGIKEGRITDAFGVGTAATIAHIAEIGHQGELYTLPDPAKRVFSNKVLNTLNDLRYGRSADEFGWNYPVGK</sequence>
<keyword evidence="8 17" id="KW-0032">Aminotransferase</keyword>
<evidence type="ECO:0000256" key="1">
    <source>
        <dbReference type="ARBA" id="ARBA00001933"/>
    </source>
</evidence>
<keyword evidence="12" id="KW-0100">Branched-chain amino acid biosynthesis</keyword>
<dbReference type="GO" id="GO:0009098">
    <property type="term" value="P:L-leucine biosynthetic process"/>
    <property type="evidence" value="ECO:0007669"/>
    <property type="project" value="UniProtKB-UniPathway"/>
</dbReference>
<dbReference type="UniPathway" id="UPA00048">
    <property type="reaction ID" value="UER00073"/>
</dbReference>
<dbReference type="UniPathway" id="UPA00049">
    <property type="reaction ID" value="UER00062"/>
</dbReference>
<evidence type="ECO:0000256" key="12">
    <source>
        <dbReference type="ARBA" id="ARBA00023304"/>
    </source>
</evidence>
<evidence type="ECO:0000313" key="17">
    <source>
        <dbReference type="EMBL" id="SDM66721.1"/>
    </source>
</evidence>
<dbReference type="EC" id="2.6.1.42" evidence="7"/>
<dbReference type="NCBIfam" id="NF009897">
    <property type="entry name" value="PRK13357.1"/>
    <property type="match status" value="1"/>
</dbReference>
<comment type="pathway">
    <text evidence="4">Amino-acid biosynthesis; L-valine biosynthesis; L-valine from pyruvate: step 4/4.</text>
</comment>
<dbReference type="InterPro" id="IPR043131">
    <property type="entry name" value="BCAT-like_N"/>
</dbReference>
<dbReference type="OrthoDB" id="9804984at2"/>
<dbReference type="Proteomes" id="UP000199226">
    <property type="component" value="Unassembled WGS sequence"/>
</dbReference>
<gene>
    <name evidence="17" type="ORF">SAMN05421813_11912</name>
</gene>
<comment type="pathway">
    <text evidence="5">Amino-acid biosynthesis; L-leucine biosynthesis; L-leucine from 3-methyl-2-oxobutanoate: step 4/4.</text>
</comment>
<dbReference type="RefSeq" id="WP_090705445.1">
    <property type="nucleotide sequence ID" value="NZ_FNHH01000019.1"/>
</dbReference>
<dbReference type="SUPFAM" id="SSF56752">
    <property type="entry name" value="D-aminoacid aminotransferase-like PLP-dependent enzymes"/>
    <property type="match status" value="1"/>
</dbReference>
<proteinExistence type="inferred from homology"/>
<dbReference type="InterPro" id="IPR005786">
    <property type="entry name" value="B_amino_transII"/>
</dbReference>
<dbReference type="PIRSF" id="PIRSF006468">
    <property type="entry name" value="BCAT1"/>
    <property type="match status" value="1"/>
</dbReference>
<evidence type="ECO:0000256" key="2">
    <source>
        <dbReference type="ARBA" id="ARBA00003109"/>
    </source>
</evidence>
<comment type="catalytic activity">
    <reaction evidence="14">
        <text>L-isoleucine + 2-oxoglutarate = (S)-3-methyl-2-oxopentanoate + L-glutamate</text>
        <dbReference type="Rhea" id="RHEA:24801"/>
        <dbReference type="ChEBI" id="CHEBI:16810"/>
        <dbReference type="ChEBI" id="CHEBI:29985"/>
        <dbReference type="ChEBI" id="CHEBI:35146"/>
        <dbReference type="ChEBI" id="CHEBI:58045"/>
        <dbReference type="EC" id="2.6.1.42"/>
    </reaction>
</comment>
<dbReference type="GO" id="GO:0009097">
    <property type="term" value="P:isoleucine biosynthetic process"/>
    <property type="evidence" value="ECO:0007669"/>
    <property type="project" value="UniProtKB-UniPathway"/>
</dbReference>
<protein>
    <recommendedName>
        <fullName evidence="7">branched-chain-amino-acid transaminase</fullName>
        <ecNumber evidence="7">2.6.1.42</ecNumber>
    </recommendedName>
</protein>
<keyword evidence="9" id="KW-0028">Amino-acid biosynthesis</keyword>
<comment type="catalytic activity">
    <reaction evidence="13">
        <text>L-valine + 2-oxoglutarate = 3-methyl-2-oxobutanoate + L-glutamate</text>
        <dbReference type="Rhea" id="RHEA:24813"/>
        <dbReference type="ChEBI" id="CHEBI:11851"/>
        <dbReference type="ChEBI" id="CHEBI:16810"/>
        <dbReference type="ChEBI" id="CHEBI:29985"/>
        <dbReference type="ChEBI" id="CHEBI:57762"/>
        <dbReference type="EC" id="2.6.1.42"/>
    </reaction>
</comment>
<dbReference type="NCBIfam" id="TIGR01123">
    <property type="entry name" value="ilvE_II"/>
    <property type="match status" value="1"/>
</dbReference>
<dbReference type="Gene3D" id="3.30.470.10">
    <property type="match status" value="1"/>
</dbReference>
<keyword evidence="18" id="KW-1185">Reference proteome</keyword>
<comment type="function">
    <text evidence="2">Acts on leucine, isoleucine and valine.</text>
</comment>
<evidence type="ECO:0000256" key="14">
    <source>
        <dbReference type="ARBA" id="ARBA00048798"/>
    </source>
</evidence>
<keyword evidence="10 17" id="KW-0808">Transferase</keyword>
<evidence type="ECO:0000313" key="18">
    <source>
        <dbReference type="Proteomes" id="UP000199226"/>
    </source>
</evidence>
<feature type="modified residue" description="N6-(pyridoxal phosphate)lysine" evidence="16">
    <location>
        <position position="195"/>
    </location>
</feature>
<evidence type="ECO:0000256" key="13">
    <source>
        <dbReference type="ARBA" id="ARBA00048212"/>
    </source>
</evidence>
<dbReference type="GO" id="GO:0009099">
    <property type="term" value="P:L-valine biosynthetic process"/>
    <property type="evidence" value="ECO:0007669"/>
    <property type="project" value="UniProtKB-UniPathway"/>
</dbReference>
<comment type="cofactor">
    <cofactor evidence="1">
        <name>pyridoxal 5'-phosphate</name>
        <dbReference type="ChEBI" id="CHEBI:597326"/>
    </cofactor>
</comment>
<dbReference type="InterPro" id="IPR001544">
    <property type="entry name" value="Aminotrans_IV"/>
</dbReference>
<name>A0A1G9V3B0_9SPHI</name>
<comment type="similarity">
    <text evidence="6">Belongs to the class-IV pyridoxal-phosphate-dependent aminotransferase family.</text>
</comment>
<evidence type="ECO:0000256" key="16">
    <source>
        <dbReference type="PIRSR" id="PIRSR006468-1"/>
    </source>
</evidence>
<dbReference type="Pfam" id="PF01063">
    <property type="entry name" value="Aminotran_4"/>
    <property type="match status" value="1"/>
</dbReference>
<dbReference type="PANTHER" id="PTHR11825:SF44">
    <property type="entry name" value="BRANCHED-CHAIN-AMINO-ACID AMINOTRANSFERASE"/>
    <property type="match status" value="1"/>
</dbReference>
<evidence type="ECO:0000256" key="10">
    <source>
        <dbReference type="ARBA" id="ARBA00022679"/>
    </source>
</evidence>
<evidence type="ECO:0000256" key="11">
    <source>
        <dbReference type="ARBA" id="ARBA00022898"/>
    </source>
</evidence>
<evidence type="ECO:0000256" key="7">
    <source>
        <dbReference type="ARBA" id="ARBA00013053"/>
    </source>
</evidence>
<dbReference type="InterPro" id="IPR043132">
    <property type="entry name" value="BCAT-like_C"/>
</dbReference>
<dbReference type="CDD" id="cd01557">
    <property type="entry name" value="BCAT_beta_family"/>
    <property type="match status" value="1"/>
</dbReference>
<dbReference type="InterPro" id="IPR033939">
    <property type="entry name" value="BCAT_family"/>
</dbReference>
<accession>A0A1G9V3B0</accession>